<evidence type="ECO:0000313" key="7">
    <source>
        <dbReference type="EMBL" id="GEO80584.1"/>
    </source>
</evidence>
<comment type="cofactor">
    <cofactor evidence="1">
        <name>[4Fe-4S] cluster</name>
        <dbReference type="ChEBI" id="CHEBI:49883"/>
    </cofactor>
</comment>
<dbReference type="GO" id="GO:0003824">
    <property type="term" value="F:catalytic activity"/>
    <property type="evidence" value="ECO:0007669"/>
    <property type="project" value="InterPro"/>
</dbReference>
<dbReference type="SUPFAM" id="SSF102114">
    <property type="entry name" value="Radical SAM enzymes"/>
    <property type="match status" value="1"/>
</dbReference>
<feature type="domain" description="Radical SAM core" evidence="6">
    <location>
        <begin position="93"/>
        <end position="234"/>
    </location>
</feature>
<keyword evidence="5" id="KW-0411">Iron-sulfur</keyword>
<dbReference type="GO" id="GO:0051536">
    <property type="term" value="F:iron-sulfur cluster binding"/>
    <property type="evidence" value="ECO:0007669"/>
    <property type="project" value="UniProtKB-KW"/>
</dbReference>
<dbReference type="RefSeq" id="WP_170244938.1">
    <property type="nucleotide sequence ID" value="NZ_BJZO01000012.1"/>
</dbReference>
<evidence type="ECO:0000256" key="2">
    <source>
        <dbReference type="ARBA" id="ARBA00022691"/>
    </source>
</evidence>
<dbReference type="SFLD" id="SFLDS00029">
    <property type="entry name" value="Radical_SAM"/>
    <property type="match status" value="1"/>
</dbReference>
<dbReference type="InterPro" id="IPR013785">
    <property type="entry name" value="Aldolase_TIM"/>
</dbReference>
<evidence type="ECO:0000256" key="5">
    <source>
        <dbReference type="ARBA" id="ARBA00023014"/>
    </source>
</evidence>
<dbReference type="InterPro" id="IPR058240">
    <property type="entry name" value="rSAM_sf"/>
</dbReference>
<evidence type="ECO:0000256" key="4">
    <source>
        <dbReference type="ARBA" id="ARBA00023004"/>
    </source>
</evidence>
<dbReference type="AlphaFoldDB" id="A0A512H594"/>
<dbReference type="EMBL" id="BJZO01000012">
    <property type="protein sequence ID" value="GEO80584.1"/>
    <property type="molecule type" value="Genomic_DNA"/>
</dbReference>
<evidence type="ECO:0000259" key="6">
    <source>
        <dbReference type="Pfam" id="PF04055"/>
    </source>
</evidence>
<proteinExistence type="predicted"/>
<keyword evidence="3" id="KW-0479">Metal-binding</keyword>
<dbReference type="Gene3D" id="3.20.20.70">
    <property type="entry name" value="Aldolase class I"/>
    <property type="match status" value="1"/>
</dbReference>
<organism evidence="7 8">
    <name type="scientific">Pararhodospirillum oryzae</name>
    <dbReference type="NCBI Taxonomy" id="478448"/>
    <lineage>
        <taxon>Bacteria</taxon>
        <taxon>Pseudomonadati</taxon>
        <taxon>Pseudomonadota</taxon>
        <taxon>Alphaproteobacteria</taxon>
        <taxon>Rhodospirillales</taxon>
        <taxon>Rhodospirillaceae</taxon>
        <taxon>Pararhodospirillum</taxon>
    </lineage>
</organism>
<evidence type="ECO:0000313" key="8">
    <source>
        <dbReference type="Proteomes" id="UP000321567"/>
    </source>
</evidence>
<dbReference type="Proteomes" id="UP000321567">
    <property type="component" value="Unassembled WGS sequence"/>
</dbReference>
<reference evidence="7 8" key="1">
    <citation type="submission" date="2019-07" db="EMBL/GenBank/DDBJ databases">
        <title>Whole genome shotgun sequence of Rhodospirillum oryzae NBRC 107573.</title>
        <authorList>
            <person name="Hosoyama A."/>
            <person name="Uohara A."/>
            <person name="Ohji S."/>
            <person name="Ichikawa N."/>
        </authorList>
    </citation>
    <scope>NUCLEOTIDE SEQUENCE [LARGE SCALE GENOMIC DNA]</scope>
    <source>
        <strain evidence="7 8">NBRC 107573</strain>
    </source>
</reference>
<comment type="caution">
    <text evidence="7">The sequence shown here is derived from an EMBL/GenBank/DDBJ whole genome shotgun (WGS) entry which is preliminary data.</text>
</comment>
<keyword evidence="8" id="KW-1185">Reference proteome</keyword>
<name>A0A512H594_9PROT</name>
<dbReference type="InterPro" id="IPR007197">
    <property type="entry name" value="rSAM"/>
</dbReference>
<keyword evidence="4" id="KW-0408">Iron</keyword>
<accession>A0A512H594</accession>
<protein>
    <recommendedName>
        <fullName evidence="6">Radical SAM core domain-containing protein</fullName>
    </recommendedName>
</protein>
<sequence length="360" mass="38698">MTPLEGRLLDQDATRPPFVVRLKQDPGADPDDAGFWRDPTGAVHVVARAGAFTFVPADPGVVLDGVVALVVPADGLVSFLIRPGEGRDNTFLLTEACDQACVMCAQPPRPVHHARWDLLRTAVRLAPPDAIIGLTGGEPLLLKGALFPWLAACHAERPDVAFHLLTNAQRLEPGDASVLRACAGWVLWGVPLYGPDAASHDPVVGKAGAWARLLPALNLLAQTGSAVELRTVLMASTVPVMARLADFVVRHLSWIEVWALMRLEAQGFAREAWETLSVAGEDGFAPVAAALRQCETAGVAAVLYNFPRCTIPEAWRSWAVASISDWKRSYPPECEGCPERGPCGGYFSSDPVFSPLEHRA</sequence>
<keyword evidence="2" id="KW-0949">S-adenosyl-L-methionine</keyword>
<dbReference type="PANTHER" id="PTHR11228">
    <property type="entry name" value="RADICAL SAM DOMAIN PROTEIN"/>
    <property type="match status" value="1"/>
</dbReference>
<dbReference type="GO" id="GO:0046872">
    <property type="term" value="F:metal ion binding"/>
    <property type="evidence" value="ECO:0007669"/>
    <property type="project" value="UniProtKB-KW"/>
</dbReference>
<evidence type="ECO:0000256" key="3">
    <source>
        <dbReference type="ARBA" id="ARBA00022723"/>
    </source>
</evidence>
<dbReference type="InterPro" id="IPR050377">
    <property type="entry name" value="Radical_SAM_PqqE_MftC-like"/>
</dbReference>
<dbReference type="SFLD" id="SFLDG01103">
    <property type="entry name" value="Uncharacterised_Radical_SAM_Su"/>
    <property type="match status" value="1"/>
</dbReference>
<dbReference type="InterPro" id="IPR024032">
    <property type="entry name" value="rSAM_paired_HxsC"/>
</dbReference>
<dbReference type="CDD" id="cd01335">
    <property type="entry name" value="Radical_SAM"/>
    <property type="match status" value="1"/>
</dbReference>
<evidence type="ECO:0000256" key="1">
    <source>
        <dbReference type="ARBA" id="ARBA00001966"/>
    </source>
</evidence>
<dbReference type="PANTHER" id="PTHR11228:SF7">
    <property type="entry name" value="PQQA PEPTIDE CYCLASE"/>
    <property type="match status" value="1"/>
</dbReference>
<gene>
    <name evidence="7" type="ORF">ROR02_07150</name>
</gene>
<dbReference type="Pfam" id="PF04055">
    <property type="entry name" value="Radical_SAM"/>
    <property type="match status" value="1"/>
</dbReference>